<dbReference type="EMBL" id="KV407458">
    <property type="protein sequence ID" value="KZF22664.1"/>
    <property type="molecule type" value="Genomic_DNA"/>
</dbReference>
<dbReference type="InParanoid" id="A0A165GVY5"/>
<dbReference type="Proteomes" id="UP000076632">
    <property type="component" value="Unassembled WGS sequence"/>
</dbReference>
<evidence type="ECO:0000313" key="2">
    <source>
        <dbReference type="EMBL" id="KZF22664.1"/>
    </source>
</evidence>
<keyword evidence="3" id="KW-1185">Reference proteome</keyword>
<organism evidence="2 3">
    <name type="scientific">Xylona heveae (strain CBS 132557 / TC161)</name>
    <dbReference type="NCBI Taxonomy" id="1328760"/>
    <lineage>
        <taxon>Eukaryota</taxon>
        <taxon>Fungi</taxon>
        <taxon>Dikarya</taxon>
        <taxon>Ascomycota</taxon>
        <taxon>Pezizomycotina</taxon>
        <taxon>Xylonomycetes</taxon>
        <taxon>Xylonales</taxon>
        <taxon>Xylonaceae</taxon>
        <taxon>Xylona</taxon>
    </lineage>
</organism>
<gene>
    <name evidence="2" type="ORF">L228DRAFT_247023</name>
</gene>
<feature type="transmembrane region" description="Helical" evidence="1">
    <location>
        <begin position="28"/>
        <end position="47"/>
    </location>
</feature>
<protein>
    <submittedName>
        <fullName evidence="2">Uncharacterized protein</fullName>
    </submittedName>
</protein>
<name>A0A165GVY5_XYLHT</name>
<feature type="transmembrane region" description="Helical" evidence="1">
    <location>
        <begin position="6"/>
        <end position="23"/>
    </location>
</feature>
<reference evidence="2 3" key="1">
    <citation type="journal article" date="2016" name="Fungal Biol.">
        <title>The genome of Xylona heveae provides a window into fungal endophytism.</title>
        <authorList>
            <person name="Gazis R."/>
            <person name="Kuo A."/>
            <person name="Riley R."/>
            <person name="LaButti K."/>
            <person name="Lipzen A."/>
            <person name="Lin J."/>
            <person name="Amirebrahimi M."/>
            <person name="Hesse C.N."/>
            <person name="Spatafora J.W."/>
            <person name="Henrissat B."/>
            <person name="Hainaut M."/>
            <person name="Grigoriev I.V."/>
            <person name="Hibbett D.S."/>
        </authorList>
    </citation>
    <scope>NUCLEOTIDE SEQUENCE [LARGE SCALE GENOMIC DNA]</scope>
    <source>
        <strain evidence="2 3">TC161</strain>
    </source>
</reference>
<feature type="transmembrane region" description="Helical" evidence="1">
    <location>
        <begin position="59"/>
        <end position="88"/>
    </location>
</feature>
<sequence>MAMHPYVSIAGTVLYYLSLPFTVSFRWLLVVLAPLIHLIRYIFYGLLFPVSLAAKFETIYIYLGVAVLVGLLTGSILHVIISLLASAFRLHSTSRRTAQKVGRKKRAVKPDRVAARAGSPGAGRLHLSTTKASPYLRDSYLDTRQLHRAQRKQGGLLSQTILEEDDDSEFSM</sequence>
<evidence type="ECO:0000313" key="3">
    <source>
        <dbReference type="Proteomes" id="UP000076632"/>
    </source>
</evidence>
<keyword evidence="1" id="KW-1133">Transmembrane helix</keyword>
<dbReference type="RefSeq" id="XP_018188219.1">
    <property type="nucleotide sequence ID" value="XM_018332537.1"/>
</dbReference>
<keyword evidence="1" id="KW-0472">Membrane</keyword>
<keyword evidence="1" id="KW-0812">Transmembrane</keyword>
<accession>A0A165GVY5</accession>
<dbReference type="AlphaFoldDB" id="A0A165GVY5"/>
<dbReference type="OrthoDB" id="4502894at2759"/>
<proteinExistence type="predicted"/>
<evidence type="ECO:0000256" key="1">
    <source>
        <dbReference type="SAM" id="Phobius"/>
    </source>
</evidence>
<dbReference type="GeneID" id="28897674"/>